<dbReference type="AlphaFoldDB" id="A0AAW2XCC4"/>
<evidence type="ECO:0000313" key="1">
    <source>
        <dbReference type="EMBL" id="KAL0451642.1"/>
    </source>
</evidence>
<comment type="caution">
    <text evidence="1">The sequence shown here is derived from an EMBL/GenBank/DDBJ whole genome shotgun (WGS) entry which is preliminary data.</text>
</comment>
<protein>
    <submittedName>
        <fullName evidence="1">Uncharacterized protein</fullName>
    </submittedName>
</protein>
<name>A0AAW2XCC4_9LAMI</name>
<sequence length="109" mass="12437">MIARARSHPKGGDCVWHGKYLGFLLVVGWSKAKVFTSSKNRVRVELNLWTMKKFSQAGRVLLLKTVIPAIPTYVMSCFSLPNPFLVELECLMENFFWHAGTELKIYCLA</sequence>
<gene>
    <name evidence="1" type="ORF">Slati_1142300</name>
</gene>
<reference evidence="1" key="1">
    <citation type="submission" date="2020-06" db="EMBL/GenBank/DDBJ databases">
        <authorList>
            <person name="Li T."/>
            <person name="Hu X."/>
            <person name="Zhang T."/>
            <person name="Song X."/>
            <person name="Zhang H."/>
            <person name="Dai N."/>
            <person name="Sheng W."/>
            <person name="Hou X."/>
            <person name="Wei L."/>
        </authorList>
    </citation>
    <scope>NUCLEOTIDE SEQUENCE</scope>
    <source>
        <strain evidence="1">KEN1</strain>
        <tissue evidence="1">Leaf</tissue>
    </source>
</reference>
<dbReference type="EMBL" id="JACGWN010000004">
    <property type="protein sequence ID" value="KAL0451642.1"/>
    <property type="molecule type" value="Genomic_DNA"/>
</dbReference>
<proteinExistence type="predicted"/>
<reference evidence="1" key="2">
    <citation type="journal article" date="2024" name="Plant">
        <title>Genomic evolution and insights into agronomic trait innovations of Sesamum species.</title>
        <authorList>
            <person name="Miao H."/>
            <person name="Wang L."/>
            <person name="Qu L."/>
            <person name="Liu H."/>
            <person name="Sun Y."/>
            <person name="Le M."/>
            <person name="Wang Q."/>
            <person name="Wei S."/>
            <person name="Zheng Y."/>
            <person name="Lin W."/>
            <person name="Duan Y."/>
            <person name="Cao H."/>
            <person name="Xiong S."/>
            <person name="Wang X."/>
            <person name="Wei L."/>
            <person name="Li C."/>
            <person name="Ma Q."/>
            <person name="Ju M."/>
            <person name="Zhao R."/>
            <person name="Li G."/>
            <person name="Mu C."/>
            <person name="Tian Q."/>
            <person name="Mei H."/>
            <person name="Zhang T."/>
            <person name="Gao T."/>
            <person name="Zhang H."/>
        </authorList>
    </citation>
    <scope>NUCLEOTIDE SEQUENCE</scope>
    <source>
        <strain evidence="1">KEN1</strain>
    </source>
</reference>
<organism evidence="1">
    <name type="scientific">Sesamum latifolium</name>
    <dbReference type="NCBI Taxonomy" id="2727402"/>
    <lineage>
        <taxon>Eukaryota</taxon>
        <taxon>Viridiplantae</taxon>
        <taxon>Streptophyta</taxon>
        <taxon>Embryophyta</taxon>
        <taxon>Tracheophyta</taxon>
        <taxon>Spermatophyta</taxon>
        <taxon>Magnoliopsida</taxon>
        <taxon>eudicotyledons</taxon>
        <taxon>Gunneridae</taxon>
        <taxon>Pentapetalae</taxon>
        <taxon>asterids</taxon>
        <taxon>lamiids</taxon>
        <taxon>Lamiales</taxon>
        <taxon>Pedaliaceae</taxon>
        <taxon>Sesamum</taxon>
    </lineage>
</organism>
<dbReference type="PANTHER" id="PTHR33116:SF86">
    <property type="entry name" value="REVERSE TRANSCRIPTASE DOMAIN-CONTAINING PROTEIN"/>
    <property type="match status" value="1"/>
</dbReference>
<dbReference type="PANTHER" id="PTHR33116">
    <property type="entry name" value="REVERSE TRANSCRIPTASE ZINC-BINDING DOMAIN-CONTAINING PROTEIN-RELATED-RELATED"/>
    <property type="match status" value="1"/>
</dbReference>
<accession>A0AAW2XCC4</accession>